<gene>
    <name evidence="14" type="ORF">BRAA03T14334Z</name>
    <name evidence="12" type="ORF">BRAPAZ1V2_A03P53140.2</name>
    <name evidence="13" type="ORF">BRARA_K01817</name>
</gene>
<feature type="compositionally biased region" description="Polar residues" evidence="10">
    <location>
        <begin position="121"/>
        <end position="148"/>
    </location>
</feature>
<reference evidence="13" key="3">
    <citation type="submission" date="2018-06" db="EMBL/GenBank/DDBJ databases">
        <title>WGS assembly of Brassica rapa FPsc.</title>
        <authorList>
            <person name="Bowman J."/>
            <person name="Kohchi T."/>
            <person name="Yamato K."/>
            <person name="Jenkins J."/>
            <person name="Shu S."/>
            <person name="Ishizaki K."/>
            <person name="Yamaoka S."/>
            <person name="Nishihama R."/>
            <person name="Nakamura Y."/>
            <person name="Berger F."/>
            <person name="Adam C."/>
            <person name="Aki S."/>
            <person name="Althoff F."/>
            <person name="Araki T."/>
            <person name="Arteaga-Vazquez M."/>
            <person name="Balasubrmanian S."/>
            <person name="Bauer D."/>
            <person name="Boehm C."/>
            <person name="Briginshaw L."/>
            <person name="Caballero-Perez J."/>
            <person name="Catarino B."/>
            <person name="Chen F."/>
            <person name="Chiyoda S."/>
            <person name="Chovatia M."/>
            <person name="Davies K."/>
            <person name="Delmans M."/>
            <person name="Demura T."/>
            <person name="Dierschke T."/>
            <person name="Dolan L."/>
            <person name="Dorantes-Acosta A."/>
            <person name="Eklund D."/>
            <person name="Florent S."/>
            <person name="Flores-Sandoval E."/>
            <person name="Fujiyama A."/>
            <person name="Fukuzawa H."/>
            <person name="Galik B."/>
            <person name="Grimanelli D."/>
            <person name="Grimwood J."/>
            <person name="Grossniklaus U."/>
            <person name="Hamada T."/>
            <person name="Haseloff J."/>
            <person name="Hetherington A."/>
            <person name="Higo A."/>
            <person name="Hirakawa Y."/>
            <person name="Hundley H."/>
            <person name="Ikeda Y."/>
            <person name="Inoue K."/>
            <person name="Inoue S."/>
            <person name="Ishida S."/>
            <person name="Jia Q."/>
            <person name="Kakita M."/>
            <person name="Kanazawa T."/>
            <person name="Kawai Y."/>
            <person name="Kawashima T."/>
            <person name="Kennedy M."/>
            <person name="Kinose K."/>
            <person name="Kinoshita T."/>
            <person name="Kohara Y."/>
            <person name="Koide E."/>
            <person name="Komatsu K."/>
            <person name="Kopischke S."/>
            <person name="Kubo M."/>
            <person name="Kyozuka J."/>
            <person name="Lagercrantz U."/>
            <person name="Lin S."/>
            <person name="Lindquist E."/>
            <person name="Lipzen A."/>
            <person name="Lu C."/>
            <person name="Luna E."/>
            <person name="Martienssen R."/>
            <person name="Minamino N."/>
            <person name="Mizutani M."/>
            <person name="Mizutani M."/>
            <person name="Mochizuki N."/>
            <person name="Monte I."/>
            <person name="Mosher R."/>
            <person name="Nagasaki H."/>
            <person name="Nakagami H."/>
            <person name="Naramoto S."/>
            <person name="Nishitani K."/>
            <person name="Ohtani M."/>
            <person name="Okamoto T."/>
            <person name="Okumura M."/>
            <person name="Phillips J."/>
            <person name="Pollak B."/>
            <person name="Reinders A."/>
            <person name="Roevekamp M."/>
            <person name="Sano R."/>
            <person name="Sawa S."/>
            <person name="Schmid M."/>
            <person name="Shirakawa M."/>
            <person name="Solano R."/>
            <person name="Spunde A."/>
            <person name="Suetsugu N."/>
            <person name="Sugano S."/>
            <person name="Sugiyama A."/>
            <person name="Sun R."/>
            <person name="Suzuki Y."/>
            <person name="Takenaka M."/>
            <person name="Takezawa D."/>
            <person name="Tomogane H."/>
            <person name="Tsuzuki M."/>
            <person name="Ueda T."/>
            <person name="Umeda M."/>
            <person name="Ward J."/>
            <person name="Watanabe Y."/>
            <person name="Yazaki K."/>
            <person name="Yokoyama R."/>
            <person name="Yoshitake Y."/>
            <person name="Yotsui I."/>
            <person name="Zachgo S."/>
            <person name="Schmutz J."/>
        </authorList>
    </citation>
    <scope>NUCLEOTIDE SEQUENCE [LARGE SCALE GENOMIC DNA]</scope>
</reference>
<evidence type="ECO:0000256" key="5">
    <source>
        <dbReference type="ARBA" id="ARBA00023125"/>
    </source>
</evidence>
<dbReference type="PROSITE" id="PS50884">
    <property type="entry name" value="ZF_DOF_2"/>
    <property type="match status" value="1"/>
</dbReference>
<dbReference type="EMBL" id="LS974619">
    <property type="protein sequence ID" value="CAG7883971.1"/>
    <property type="molecule type" value="Genomic_DNA"/>
</dbReference>
<evidence type="ECO:0000313" key="14">
    <source>
        <dbReference type="EMBL" id="VDC83116.1"/>
    </source>
</evidence>
<dbReference type="OMA" id="WIYRWAL"/>
<evidence type="ECO:0000313" key="15">
    <source>
        <dbReference type="EnsemblPlants" id="Bra038790.1-P"/>
    </source>
</evidence>
<accession>M4FCH1</accession>
<evidence type="ECO:0000259" key="11">
    <source>
        <dbReference type="PROSITE" id="PS50884"/>
    </source>
</evidence>
<feature type="region of interest" description="Disordered" evidence="10">
    <location>
        <begin position="98"/>
        <end position="148"/>
    </location>
</feature>
<dbReference type="GO" id="GO:0005634">
    <property type="term" value="C:nucleus"/>
    <property type="evidence" value="ECO:0007669"/>
    <property type="project" value="UniProtKB-SubCell"/>
</dbReference>
<dbReference type="EMBL" id="KZ868778">
    <property type="protein sequence ID" value="RIA04045.1"/>
    <property type="molecule type" value="Genomic_DNA"/>
</dbReference>
<comment type="function">
    <text evidence="9">Transcription factor that binds specifically to a 5'-AA[AG]G-3' consensus core sequence.</text>
</comment>
<keyword evidence="6 9" id="KW-0804">Transcription</keyword>
<organism evidence="13">
    <name type="scientific">Brassica campestris</name>
    <name type="common">Field mustard</name>
    <dbReference type="NCBI Taxonomy" id="3711"/>
    <lineage>
        <taxon>Eukaryota</taxon>
        <taxon>Viridiplantae</taxon>
        <taxon>Streptophyta</taxon>
        <taxon>Embryophyta</taxon>
        <taxon>Tracheophyta</taxon>
        <taxon>Spermatophyta</taxon>
        <taxon>Magnoliopsida</taxon>
        <taxon>eudicotyledons</taxon>
        <taxon>Gunneridae</taxon>
        <taxon>Pentapetalae</taxon>
        <taxon>rosids</taxon>
        <taxon>malvids</taxon>
        <taxon>Brassicales</taxon>
        <taxon>Brassicaceae</taxon>
        <taxon>Brassiceae</taxon>
        <taxon>Brassica</taxon>
    </lineage>
</organism>
<dbReference type="EMBL" id="LR031572">
    <property type="protein sequence ID" value="VDC83116.1"/>
    <property type="molecule type" value="Genomic_DNA"/>
</dbReference>
<evidence type="ECO:0000256" key="8">
    <source>
        <dbReference type="PROSITE-ProRule" id="PRU00071"/>
    </source>
</evidence>
<protein>
    <recommendedName>
        <fullName evidence="9">Dof zinc finger protein</fullName>
    </recommendedName>
</protein>
<dbReference type="EnsemblPlants" id="Bra038790.1">
    <property type="protein sequence ID" value="Bra038790.1-P"/>
    <property type="gene ID" value="Bra038790"/>
</dbReference>
<evidence type="ECO:0000256" key="3">
    <source>
        <dbReference type="ARBA" id="ARBA00022833"/>
    </source>
</evidence>
<dbReference type="GO" id="GO:0003677">
    <property type="term" value="F:DNA binding"/>
    <property type="evidence" value="ECO:0007669"/>
    <property type="project" value="UniProtKB-UniRule"/>
</dbReference>
<dbReference type="STRING" id="51351.M4FCH1"/>
<dbReference type="AlphaFoldDB" id="A0A397L2V1"/>
<keyword evidence="5 8" id="KW-0238">DNA-binding</keyword>
<dbReference type="InterPro" id="IPR045174">
    <property type="entry name" value="Dof"/>
</dbReference>
<comment type="subcellular location">
    <subcellularLocation>
        <location evidence="8 9">Nucleus</location>
    </subcellularLocation>
</comment>
<evidence type="ECO:0000256" key="6">
    <source>
        <dbReference type="ARBA" id="ARBA00023163"/>
    </source>
</evidence>
<keyword evidence="2 8" id="KW-0863">Zinc-finger</keyword>
<sequence length="148" mass="17026">MDKLVSEKKPSRRMCRRCNSDNTKFCYFVNSSQPRYTCRYCRRSWIYRWALRNIPMGGERGRKTKRQKIDQPSVSQVNSAENHFGSFSVVLALPAQNAPPKDRMEVSDGSFYQGYHDVGSNGANQEDPNKNLNASTDHMIKNNNNNNV</sequence>
<dbReference type="KEGG" id="brp:108871192"/>
<keyword evidence="7 8" id="KW-0539">Nucleus</keyword>
<dbReference type="OrthoDB" id="1927254at2759"/>
<evidence type="ECO:0000313" key="12">
    <source>
        <dbReference type="EMBL" id="CAG7883971.1"/>
    </source>
</evidence>
<accession>A0A397L2V1</accession>
<evidence type="ECO:0000256" key="1">
    <source>
        <dbReference type="ARBA" id="ARBA00022723"/>
    </source>
</evidence>
<reference evidence="16" key="1">
    <citation type="journal article" date="2011" name="Nat. Genet.">
        <title>The genome of the mesopolyploid crop species Brassica rapa.</title>
        <authorList>
            <consortium name="Brassica rapa Genome Sequencing Project Consortium"/>
            <person name="Wang X."/>
            <person name="Wang H."/>
            <person name="Wang J."/>
            <person name="Sun R."/>
            <person name="Wu J."/>
            <person name="Liu S."/>
            <person name="Bai Y."/>
            <person name="Mun J.H."/>
            <person name="Bancroft I."/>
            <person name="Cheng F."/>
            <person name="Huang S."/>
            <person name="Li X."/>
            <person name="Hua W."/>
            <person name="Wang J."/>
            <person name="Wang X."/>
            <person name="Freeling M."/>
            <person name="Pires J.C."/>
            <person name="Paterson A.H."/>
            <person name="Chalhoub B."/>
            <person name="Wang B."/>
            <person name="Hayward A."/>
            <person name="Sharpe A.G."/>
            <person name="Park B.S."/>
            <person name="Weisshaar B."/>
            <person name="Liu B."/>
            <person name="Li B."/>
            <person name="Liu B."/>
            <person name="Tong C."/>
            <person name="Song C."/>
            <person name="Duran C."/>
            <person name="Peng C."/>
            <person name="Geng C."/>
            <person name="Koh C."/>
            <person name="Lin C."/>
            <person name="Edwards D."/>
            <person name="Mu D."/>
            <person name="Shen D."/>
            <person name="Soumpourou E."/>
            <person name="Li F."/>
            <person name="Fraser F."/>
            <person name="Conant G."/>
            <person name="Lassalle G."/>
            <person name="King G.J."/>
            <person name="Bonnema G."/>
            <person name="Tang H."/>
            <person name="Wang H."/>
            <person name="Belcram H."/>
            <person name="Zhou H."/>
            <person name="Hirakawa H."/>
            <person name="Abe H."/>
            <person name="Guo H."/>
            <person name="Wang H."/>
            <person name="Jin H."/>
            <person name="Parkin I.A."/>
            <person name="Batley J."/>
            <person name="Kim J.S."/>
            <person name="Just J."/>
            <person name="Li J."/>
            <person name="Xu J."/>
            <person name="Deng J."/>
            <person name="Kim J.A."/>
            <person name="Li J."/>
            <person name="Yu J."/>
            <person name="Meng J."/>
            <person name="Wang J."/>
            <person name="Min J."/>
            <person name="Poulain J."/>
            <person name="Wang J."/>
            <person name="Hatakeyama K."/>
            <person name="Wu K."/>
            <person name="Wang L."/>
            <person name="Fang L."/>
            <person name="Trick M."/>
            <person name="Links M.G."/>
            <person name="Zhao M."/>
            <person name="Jin M."/>
            <person name="Ramchiary N."/>
            <person name="Drou N."/>
            <person name="Berkman P.J."/>
            <person name="Cai Q."/>
            <person name="Huang Q."/>
            <person name="Li R."/>
            <person name="Tabata S."/>
            <person name="Cheng S."/>
            <person name="Zhang S."/>
            <person name="Zhang S."/>
            <person name="Huang S."/>
            <person name="Sato S."/>
            <person name="Sun S."/>
            <person name="Kwon S.J."/>
            <person name="Choi S.R."/>
            <person name="Lee T.H."/>
            <person name="Fan W."/>
            <person name="Zhao X."/>
            <person name="Tan X."/>
            <person name="Xu X."/>
            <person name="Wang Y."/>
            <person name="Qiu Y."/>
            <person name="Yin Y."/>
            <person name="Li Y."/>
            <person name="Du Y."/>
            <person name="Liao Y."/>
            <person name="Lim Y."/>
            <person name="Narusaka Y."/>
            <person name="Wang Y."/>
            <person name="Wang Z."/>
            <person name="Li Z."/>
            <person name="Wang Z."/>
            <person name="Xiong Z."/>
            <person name="Zhang Z."/>
        </authorList>
    </citation>
    <scope>NUCLEOTIDE SEQUENCE [LARGE SCALE GENOMIC DNA]</scope>
    <source>
        <strain evidence="16">cv. Chiifu-401-42</strain>
    </source>
</reference>
<dbReference type="PANTHER" id="PTHR31992:SF360">
    <property type="entry name" value="DOF ZINC FINGER PROTEIN"/>
    <property type="match status" value="1"/>
</dbReference>
<dbReference type="InterPro" id="IPR003851">
    <property type="entry name" value="Znf_Dof"/>
</dbReference>
<dbReference type="Pfam" id="PF02701">
    <property type="entry name" value="Zn_ribbon_Dof"/>
    <property type="match status" value="1"/>
</dbReference>
<dbReference type="Gramene" id="Bra038790.1">
    <property type="protein sequence ID" value="Bra038790.1-P"/>
    <property type="gene ID" value="Bra038790"/>
</dbReference>
<dbReference type="Proteomes" id="UP000011750">
    <property type="component" value="Chromosome A03"/>
</dbReference>
<evidence type="ECO:0000313" key="16">
    <source>
        <dbReference type="Proteomes" id="UP000011750"/>
    </source>
</evidence>
<reference evidence="12 17" key="4">
    <citation type="submission" date="2021-07" db="EMBL/GenBank/DDBJ databases">
        <authorList>
            <consortium name="Genoscope - CEA"/>
            <person name="William W."/>
        </authorList>
    </citation>
    <scope>NUCLEOTIDE SEQUENCE [LARGE SCALE GENOMIC DNA]</scope>
</reference>
<evidence type="ECO:0000256" key="9">
    <source>
        <dbReference type="RuleBase" id="RU369094"/>
    </source>
</evidence>
<name>A0A397L2V1_BRACM</name>
<dbReference type="PANTHER" id="PTHR31992">
    <property type="entry name" value="DOF ZINC FINGER PROTEIN DOF1.4-RELATED"/>
    <property type="match status" value="1"/>
</dbReference>
<keyword evidence="4 9" id="KW-0805">Transcription regulation</keyword>
<evidence type="ECO:0000256" key="7">
    <source>
        <dbReference type="ARBA" id="ARBA00023242"/>
    </source>
</evidence>
<reference evidence="16" key="2">
    <citation type="journal article" date="2018" name="Hortic Res">
        <title>Improved Brassica rapa reference genome by single-molecule sequencing and chromosome conformation capture technologies.</title>
        <authorList>
            <person name="Zhang L."/>
            <person name="Cai X."/>
            <person name="Wu J."/>
            <person name="Liu M."/>
            <person name="Grob S."/>
            <person name="Cheng F."/>
            <person name="Liang J."/>
            <person name="Cai C."/>
            <person name="Liu Z."/>
            <person name="Liu B."/>
            <person name="Wang F."/>
            <person name="Li S."/>
            <person name="Liu F."/>
            <person name="Li X."/>
            <person name="Cheng L."/>
            <person name="Yang W."/>
            <person name="Li M.H."/>
            <person name="Grossniklaus U."/>
            <person name="Zheng H."/>
            <person name="Wang X."/>
        </authorList>
    </citation>
    <scope>NUCLEOTIDE SEQUENCE [LARGE SCALE GENOMIC DNA]</scope>
    <source>
        <strain evidence="16">cv. Chiifu-401-42</strain>
    </source>
</reference>
<keyword evidence="3 9" id="KW-0862">Zinc</keyword>
<evidence type="ECO:0000313" key="13">
    <source>
        <dbReference type="EMBL" id="RIA04045.1"/>
    </source>
</evidence>
<dbReference type="HOGENOM" id="CLU_108202_0_0_1"/>
<evidence type="ECO:0000313" key="17">
    <source>
        <dbReference type="Proteomes" id="UP000694005"/>
    </source>
</evidence>
<feature type="domain" description="Dof-type" evidence="11">
    <location>
        <begin position="13"/>
        <end position="65"/>
    </location>
</feature>
<evidence type="ECO:0000256" key="10">
    <source>
        <dbReference type="SAM" id="MobiDB-lite"/>
    </source>
</evidence>
<dbReference type="GO" id="GO:0008270">
    <property type="term" value="F:zinc ion binding"/>
    <property type="evidence" value="ECO:0007669"/>
    <property type="project" value="UniProtKB-KW"/>
</dbReference>
<reference evidence="15" key="5">
    <citation type="submission" date="2023-03" db="UniProtKB">
        <authorList>
            <consortium name="EnsemblPlants"/>
        </authorList>
    </citation>
    <scope>IDENTIFICATION</scope>
    <source>
        <strain evidence="15">cv. Chiifu-401-42</strain>
    </source>
</reference>
<dbReference type="GO" id="GO:0003700">
    <property type="term" value="F:DNA-binding transcription factor activity"/>
    <property type="evidence" value="ECO:0007669"/>
    <property type="project" value="UniProtKB-UniRule"/>
</dbReference>
<dbReference type="Proteomes" id="UP000264353">
    <property type="component" value="Unassembled WGS sequence"/>
</dbReference>
<keyword evidence="1 9" id="KW-0479">Metal-binding</keyword>
<evidence type="ECO:0000256" key="4">
    <source>
        <dbReference type="ARBA" id="ARBA00023015"/>
    </source>
</evidence>
<evidence type="ECO:0000256" key="2">
    <source>
        <dbReference type="ARBA" id="ARBA00022771"/>
    </source>
</evidence>
<proteinExistence type="predicted"/>
<dbReference type="Proteomes" id="UP000694005">
    <property type="component" value="Chromosome A03"/>
</dbReference>
<dbReference type="Gramene" id="A03p53140.2_BraZ1">
    <property type="protein sequence ID" value="A03p53140.2_BraZ1.CDS.1"/>
    <property type="gene ID" value="A03g53140.2_BraZ1"/>
</dbReference>
<keyword evidence="16" id="KW-1185">Reference proteome</keyword>